<feature type="transmembrane region" description="Helical" evidence="1">
    <location>
        <begin position="17"/>
        <end position="36"/>
    </location>
</feature>
<organism evidence="2 3">
    <name type="scientific">Stephania cephalantha</name>
    <dbReference type="NCBI Taxonomy" id="152367"/>
    <lineage>
        <taxon>Eukaryota</taxon>
        <taxon>Viridiplantae</taxon>
        <taxon>Streptophyta</taxon>
        <taxon>Embryophyta</taxon>
        <taxon>Tracheophyta</taxon>
        <taxon>Spermatophyta</taxon>
        <taxon>Magnoliopsida</taxon>
        <taxon>Ranunculales</taxon>
        <taxon>Menispermaceae</taxon>
        <taxon>Menispermoideae</taxon>
        <taxon>Cissampelideae</taxon>
        <taxon>Stephania</taxon>
    </lineage>
</organism>
<evidence type="ECO:0000313" key="3">
    <source>
        <dbReference type="Proteomes" id="UP001419268"/>
    </source>
</evidence>
<dbReference type="Proteomes" id="UP001419268">
    <property type="component" value="Unassembled WGS sequence"/>
</dbReference>
<gene>
    <name evidence="2" type="ORF">Scep_004620</name>
</gene>
<keyword evidence="1" id="KW-0472">Membrane</keyword>
<dbReference type="EMBL" id="JBBNAG010000002">
    <property type="protein sequence ID" value="KAK9158046.1"/>
    <property type="molecule type" value="Genomic_DNA"/>
</dbReference>
<keyword evidence="1" id="KW-1133">Transmembrane helix</keyword>
<protein>
    <submittedName>
        <fullName evidence="2">Uncharacterized protein</fullName>
    </submittedName>
</protein>
<keyword evidence="1" id="KW-0812">Transmembrane</keyword>
<accession>A0AAP0KSS9</accession>
<proteinExistence type="predicted"/>
<dbReference type="AlphaFoldDB" id="A0AAP0KSS9"/>
<reference evidence="2 3" key="1">
    <citation type="submission" date="2024-01" db="EMBL/GenBank/DDBJ databases">
        <title>Genome assemblies of Stephania.</title>
        <authorList>
            <person name="Yang L."/>
        </authorList>
    </citation>
    <scope>NUCLEOTIDE SEQUENCE [LARGE SCALE GENOMIC DNA]</scope>
    <source>
        <strain evidence="2">JXDWG</strain>
        <tissue evidence="2">Leaf</tissue>
    </source>
</reference>
<name>A0AAP0KSS9_9MAGN</name>
<sequence>MCPLFIVYLLRPFTDRFSLFFFVLTVSFYLFCTYLWKIFPLPPLCWCRLSGVGVSWVAVGVTMMAV</sequence>
<evidence type="ECO:0000313" key="2">
    <source>
        <dbReference type="EMBL" id="KAK9158046.1"/>
    </source>
</evidence>
<evidence type="ECO:0000256" key="1">
    <source>
        <dbReference type="SAM" id="Phobius"/>
    </source>
</evidence>
<comment type="caution">
    <text evidence="2">The sequence shown here is derived from an EMBL/GenBank/DDBJ whole genome shotgun (WGS) entry which is preliminary data.</text>
</comment>
<keyword evidence="3" id="KW-1185">Reference proteome</keyword>